<dbReference type="RefSeq" id="WP_160175550.1">
    <property type="nucleotide sequence ID" value="NZ_QXWP01000003.1"/>
</dbReference>
<evidence type="ECO:0000313" key="1">
    <source>
        <dbReference type="EMBL" id="NBH30513.1"/>
    </source>
</evidence>
<dbReference type="AlphaFoldDB" id="A0AB36BFD5"/>
<comment type="caution">
    <text evidence="1">The sequence shown here is derived from an EMBL/GenBank/DDBJ whole genome shotgun (WGS) entry which is preliminary data.</text>
</comment>
<proteinExistence type="predicted"/>
<sequence length="162" mass="18329">MLTNVLNINDSNDGNRIKQGDKSVMRYRLVDTNNDDLNINGKSAKVFLNKSDKVEYVYQTEVKDNFVNLVIDDVIPAGIYTIEIWVENKYSFPSDNKAKIEVVESVVGKGIEDINNRNIWEEVLKFGIEKGLIKQDSGSDFVIGNQPPTDKNKIWIDTGVSE</sequence>
<dbReference type="Proteomes" id="UP000481807">
    <property type="component" value="Unassembled WGS sequence"/>
</dbReference>
<name>A0AB36BFD5_STAWA</name>
<dbReference type="EMBL" id="QXWP01000003">
    <property type="protein sequence ID" value="NBH30513.1"/>
    <property type="molecule type" value="Genomic_DNA"/>
</dbReference>
<gene>
    <name evidence="1" type="ORF">D3Z30_05915</name>
</gene>
<evidence type="ECO:0000313" key="2">
    <source>
        <dbReference type="Proteomes" id="UP000481807"/>
    </source>
</evidence>
<accession>A0AB36BFD5</accession>
<protein>
    <submittedName>
        <fullName evidence="1">Uncharacterized protein</fullName>
    </submittedName>
</protein>
<reference evidence="1 2" key="1">
    <citation type="submission" date="2018-08" db="EMBL/GenBank/DDBJ databases">
        <title>Murine metabolic-syndrome-specific gut microbial biobank.</title>
        <authorList>
            <person name="Liu C."/>
        </authorList>
    </citation>
    <scope>NUCLEOTIDE SEQUENCE [LARGE SCALE GENOMIC DNA]</scope>
    <source>
        <strain evidence="1 2">1XD21-27</strain>
    </source>
</reference>
<organism evidence="1 2">
    <name type="scientific">Staphylococcus warneri</name>
    <dbReference type="NCBI Taxonomy" id="1292"/>
    <lineage>
        <taxon>Bacteria</taxon>
        <taxon>Bacillati</taxon>
        <taxon>Bacillota</taxon>
        <taxon>Bacilli</taxon>
        <taxon>Bacillales</taxon>
        <taxon>Staphylococcaceae</taxon>
        <taxon>Staphylococcus</taxon>
    </lineage>
</organism>